<dbReference type="Proteomes" id="UP000245207">
    <property type="component" value="Unassembled WGS sequence"/>
</dbReference>
<dbReference type="Gene3D" id="3.10.20.90">
    <property type="entry name" value="Phosphatidylinositol 3-kinase Catalytic Subunit, Chain A, domain 1"/>
    <property type="match status" value="1"/>
</dbReference>
<sequence length="67" mass="7475">MDGIPVGRRVDLWDHDSYESLTQKLDDLFRDFGLNTEGVGPSYLLGGTRPSGQRLPIFATLIIGYFS</sequence>
<protein>
    <recommendedName>
        <fullName evidence="1">Auxin-responsive protein</fullName>
    </recommendedName>
</protein>
<comment type="subcellular location">
    <subcellularLocation>
        <location evidence="1">Nucleus</location>
    </subcellularLocation>
</comment>
<comment type="subunit">
    <text evidence="1">Homodimers and heterodimers.</text>
</comment>
<comment type="function">
    <text evidence="1">Aux/IAA proteins are short-lived transcriptional factors that function as repressors of early auxin response genes at low auxin concentrations.</text>
</comment>
<gene>
    <name evidence="3" type="ORF">CTI12_AA255340</name>
</gene>
<feature type="domain" description="AUX/IAA" evidence="2">
    <location>
        <begin position="1"/>
        <end position="35"/>
    </location>
</feature>
<keyword evidence="1" id="KW-0804">Transcription</keyword>
<organism evidence="3 4">
    <name type="scientific">Artemisia annua</name>
    <name type="common">Sweet wormwood</name>
    <dbReference type="NCBI Taxonomy" id="35608"/>
    <lineage>
        <taxon>Eukaryota</taxon>
        <taxon>Viridiplantae</taxon>
        <taxon>Streptophyta</taxon>
        <taxon>Embryophyta</taxon>
        <taxon>Tracheophyta</taxon>
        <taxon>Spermatophyta</taxon>
        <taxon>Magnoliopsida</taxon>
        <taxon>eudicotyledons</taxon>
        <taxon>Gunneridae</taxon>
        <taxon>Pentapetalae</taxon>
        <taxon>asterids</taxon>
        <taxon>campanulids</taxon>
        <taxon>Asterales</taxon>
        <taxon>Asteraceae</taxon>
        <taxon>Asteroideae</taxon>
        <taxon>Anthemideae</taxon>
        <taxon>Artemisiinae</taxon>
        <taxon>Artemisia</taxon>
    </lineage>
</organism>
<dbReference type="AlphaFoldDB" id="A0A2U1NKQ6"/>
<proteinExistence type="inferred from homology"/>
<comment type="similarity">
    <text evidence="1">Belongs to the Aux/IAA family.</text>
</comment>
<dbReference type="EMBL" id="PKPP01002622">
    <property type="protein sequence ID" value="PWA74092.1"/>
    <property type="molecule type" value="Genomic_DNA"/>
</dbReference>
<dbReference type="OrthoDB" id="1900465at2759"/>
<comment type="caution">
    <text evidence="3">The sequence shown here is derived from an EMBL/GenBank/DDBJ whole genome shotgun (WGS) entry which is preliminary data.</text>
</comment>
<evidence type="ECO:0000313" key="3">
    <source>
        <dbReference type="EMBL" id="PWA74092.1"/>
    </source>
</evidence>
<accession>A0A2U1NKQ6</accession>
<keyword evidence="4" id="KW-1185">Reference proteome</keyword>
<dbReference type="GO" id="GO:0005634">
    <property type="term" value="C:nucleus"/>
    <property type="evidence" value="ECO:0007669"/>
    <property type="project" value="UniProtKB-SubCell"/>
</dbReference>
<evidence type="ECO:0000256" key="1">
    <source>
        <dbReference type="RuleBase" id="RU004549"/>
    </source>
</evidence>
<evidence type="ECO:0000259" key="2">
    <source>
        <dbReference type="Pfam" id="PF02309"/>
    </source>
</evidence>
<evidence type="ECO:0000313" key="4">
    <source>
        <dbReference type="Proteomes" id="UP000245207"/>
    </source>
</evidence>
<reference evidence="3 4" key="1">
    <citation type="journal article" date="2018" name="Mol. Plant">
        <title>The genome of Artemisia annua provides insight into the evolution of Asteraceae family and artemisinin biosynthesis.</title>
        <authorList>
            <person name="Shen Q."/>
            <person name="Zhang L."/>
            <person name="Liao Z."/>
            <person name="Wang S."/>
            <person name="Yan T."/>
            <person name="Shi P."/>
            <person name="Liu M."/>
            <person name="Fu X."/>
            <person name="Pan Q."/>
            <person name="Wang Y."/>
            <person name="Lv Z."/>
            <person name="Lu X."/>
            <person name="Zhang F."/>
            <person name="Jiang W."/>
            <person name="Ma Y."/>
            <person name="Chen M."/>
            <person name="Hao X."/>
            <person name="Li L."/>
            <person name="Tang Y."/>
            <person name="Lv G."/>
            <person name="Zhou Y."/>
            <person name="Sun X."/>
            <person name="Brodelius P.E."/>
            <person name="Rose J.K.C."/>
            <person name="Tang K."/>
        </authorList>
    </citation>
    <scope>NUCLEOTIDE SEQUENCE [LARGE SCALE GENOMIC DNA]</scope>
    <source>
        <strain evidence="4">cv. Huhao1</strain>
        <tissue evidence="3">Leaf</tissue>
    </source>
</reference>
<keyword evidence="1" id="KW-0539">Nucleus</keyword>
<dbReference type="Pfam" id="PF02309">
    <property type="entry name" value="AUX_IAA"/>
    <property type="match status" value="1"/>
</dbReference>
<dbReference type="InterPro" id="IPR033389">
    <property type="entry name" value="AUX/IAA_dom"/>
</dbReference>
<keyword evidence="1" id="KW-0927">Auxin signaling pathway</keyword>
<keyword evidence="1" id="KW-0678">Repressor</keyword>
<dbReference type="GO" id="GO:0009734">
    <property type="term" value="P:auxin-activated signaling pathway"/>
    <property type="evidence" value="ECO:0007669"/>
    <property type="project" value="UniProtKB-UniRule"/>
</dbReference>
<name>A0A2U1NKQ6_ARTAN</name>
<keyword evidence="1" id="KW-0805">Transcription regulation</keyword>